<feature type="transmembrane region" description="Helical" evidence="8">
    <location>
        <begin position="441"/>
        <end position="465"/>
    </location>
</feature>
<evidence type="ECO:0000256" key="4">
    <source>
        <dbReference type="ARBA" id="ARBA00022692"/>
    </source>
</evidence>
<evidence type="ECO:0000313" key="10">
    <source>
        <dbReference type="EMBL" id="OGM39142.1"/>
    </source>
</evidence>
<dbReference type="InterPro" id="IPR020846">
    <property type="entry name" value="MFS_dom"/>
</dbReference>
<dbReference type="FunFam" id="1.20.1250.20:FF:000057">
    <property type="entry name" value="MFS general substrate transporter"/>
    <property type="match status" value="1"/>
</dbReference>
<feature type="transmembrane region" description="Helical" evidence="8">
    <location>
        <begin position="156"/>
        <end position="174"/>
    </location>
</feature>
<feature type="transmembrane region" description="Helical" evidence="8">
    <location>
        <begin position="356"/>
        <end position="378"/>
    </location>
</feature>
<feature type="transmembrane region" description="Helical" evidence="8">
    <location>
        <begin position="218"/>
        <end position="240"/>
    </location>
</feature>
<evidence type="ECO:0000256" key="8">
    <source>
        <dbReference type="SAM" id="Phobius"/>
    </source>
</evidence>
<feature type="transmembrane region" description="Helical" evidence="8">
    <location>
        <begin position="186"/>
        <end position="206"/>
    </location>
</feature>
<protein>
    <submittedName>
        <fullName evidence="10">Putative pantothenate transporter</fullName>
    </submittedName>
</protein>
<dbReference type="EMBL" id="LYCR01000286">
    <property type="protein sequence ID" value="OGM39142.1"/>
    <property type="molecule type" value="Genomic_DNA"/>
</dbReference>
<organism evidence="10 11">
    <name type="scientific">Aspergillus bombycis</name>
    <dbReference type="NCBI Taxonomy" id="109264"/>
    <lineage>
        <taxon>Eukaryota</taxon>
        <taxon>Fungi</taxon>
        <taxon>Dikarya</taxon>
        <taxon>Ascomycota</taxon>
        <taxon>Pezizomycotina</taxon>
        <taxon>Eurotiomycetes</taxon>
        <taxon>Eurotiomycetidae</taxon>
        <taxon>Eurotiales</taxon>
        <taxon>Aspergillaceae</taxon>
        <taxon>Aspergillus</taxon>
    </lineage>
</organism>
<sequence length="496" mass="54847">MFGKEKKDVCEVEYMNEKATPHDDAMHQPRMPAALSALSESEYATLGRKAIIKLDARVMPCMVIMYILNYLDRQNIASAKLAGIDEDLSMNDVQYQTSISILFIGYILMQVPSNIIVGKIERPGTYICISMALWGVISGCMASVKNYSGILVCRFFLGFVEAIFFPGALFYLSLFYNRKQYALRTAILYSGSQLGNAFGGLFAIAILKLDGVRGLAGWRWLFLVEGVATVGLAFILAFILPNSLKSLLGFSDVEKEYLQWNFESDQGQQDNADEVGAWKGTMMALTDPKTWFMMGTLYSIYICAAVTNFFPSVVATLGYSRNTTYALTAPPYILSVVAMIINGFHSDKKQERYLHIICPMVVCLVANIIAVCTLNTAARYVAMMLMPGSFYSASTILLSWVAGSISQPSIKRASAIALINAICNTPNVWASYLYFSEPRYLVAFLVNLAAAALTIALATVTRMYLRRQNQRLDSGMDTGRSGPTEAQKAAGFRYTL</sequence>
<comment type="caution">
    <text evidence="10">The sequence shown here is derived from an EMBL/GenBank/DDBJ whole genome shotgun (WGS) entry which is preliminary data.</text>
</comment>
<evidence type="ECO:0000313" key="11">
    <source>
        <dbReference type="Proteomes" id="UP000179179"/>
    </source>
</evidence>
<keyword evidence="11" id="KW-1185">Reference proteome</keyword>
<comment type="subcellular location">
    <subcellularLocation>
        <location evidence="1">Membrane</location>
        <topology evidence="1">Multi-pass membrane protein</topology>
    </subcellularLocation>
</comment>
<feature type="transmembrane region" description="Helical" evidence="8">
    <location>
        <begin position="325"/>
        <end position="344"/>
    </location>
</feature>
<dbReference type="RefSeq" id="XP_022382860.1">
    <property type="nucleotide sequence ID" value="XM_022539340.1"/>
</dbReference>
<evidence type="ECO:0000259" key="9">
    <source>
        <dbReference type="PROSITE" id="PS50850"/>
    </source>
</evidence>
<dbReference type="GO" id="GO:0016020">
    <property type="term" value="C:membrane"/>
    <property type="evidence" value="ECO:0007669"/>
    <property type="project" value="UniProtKB-SubCell"/>
</dbReference>
<keyword evidence="5 8" id="KW-1133">Transmembrane helix</keyword>
<dbReference type="GO" id="GO:0022857">
    <property type="term" value="F:transmembrane transporter activity"/>
    <property type="evidence" value="ECO:0007669"/>
    <property type="project" value="InterPro"/>
</dbReference>
<dbReference type="PANTHER" id="PTHR43791:SF23">
    <property type="entry name" value="MAJOR FACILITATOR SUPERFAMILY (MFS) PROFILE DOMAIN-CONTAINING PROTEIN"/>
    <property type="match status" value="1"/>
</dbReference>
<name>A0A1F7ZI61_9EURO</name>
<dbReference type="AlphaFoldDB" id="A0A1F7ZI61"/>
<evidence type="ECO:0000256" key="2">
    <source>
        <dbReference type="ARBA" id="ARBA00008335"/>
    </source>
</evidence>
<keyword evidence="6 8" id="KW-0472">Membrane</keyword>
<dbReference type="SUPFAM" id="SSF103473">
    <property type="entry name" value="MFS general substrate transporter"/>
    <property type="match status" value="1"/>
</dbReference>
<feature type="transmembrane region" description="Helical" evidence="8">
    <location>
        <begin position="384"/>
        <end position="403"/>
    </location>
</feature>
<accession>A0A1F7ZI61</accession>
<keyword evidence="3" id="KW-0813">Transport</keyword>
<comment type="similarity">
    <text evidence="2">Belongs to the major facilitator superfamily.</text>
</comment>
<dbReference type="Pfam" id="PF07690">
    <property type="entry name" value="MFS_1"/>
    <property type="match status" value="1"/>
</dbReference>
<keyword evidence="4 8" id="KW-0812">Transmembrane</keyword>
<reference evidence="10 11" key="1">
    <citation type="journal article" date="2016" name="Genome Biol. Evol.">
        <title>Draft genome sequence of an aflatoxigenic Aspergillus species, A. bombycis.</title>
        <authorList>
            <person name="Moore G.G."/>
            <person name="Mack B.M."/>
            <person name="Beltz S.B."/>
            <person name="Gilbert M.K."/>
        </authorList>
    </citation>
    <scope>NUCLEOTIDE SEQUENCE [LARGE SCALE GENOMIC DNA]</scope>
    <source>
        <strain evidence="11">NRRL 26010</strain>
    </source>
</reference>
<dbReference type="Gene3D" id="1.20.1250.20">
    <property type="entry name" value="MFS general substrate transporter like domains"/>
    <property type="match status" value="2"/>
</dbReference>
<dbReference type="FunFam" id="1.20.1250.20:FF:000013">
    <property type="entry name" value="MFS general substrate transporter"/>
    <property type="match status" value="1"/>
</dbReference>
<evidence type="ECO:0000256" key="6">
    <source>
        <dbReference type="ARBA" id="ARBA00023136"/>
    </source>
</evidence>
<evidence type="ECO:0000256" key="7">
    <source>
        <dbReference type="SAM" id="MobiDB-lite"/>
    </source>
</evidence>
<proteinExistence type="inferred from homology"/>
<feature type="domain" description="Major facilitator superfamily (MFS) profile" evidence="9">
    <location>
        <begin position="58"/>
        <end position="470"/>
    </location>
</feature>
<dbReference type="OrthoDB" id="2250022at2759"/>
<dbReference type="InterPro" id="IPR036259">
    <property type="entry name" value="MFS_trans_sf"/>
</dbReference>
<feature type="transmembrane region" description="Helical" evidence="8">
    <location>
        <begin position="298"/>
        <end position="319"/>
    </location>
</feature>
<dbReference type="Proteomes" id="UP000179179">
    <property type="component" value="Unassembled WGS sequence"/>
</dbReference>
<evidence type="ECO:0000256" key="1">
    <source>
        <dbReference type="ARBA" id="ARBA00004141"/>
    </source>
</evidence>
<evidence type="ECO:0000256" key="5">
    <source>
        <dbReference type="ARBA" id="ARBA00022989"/>
    </source>
</evidence>
<feature type="region of interest" description="Disordered" evidence="7">
    <location>
        <begin position="474"/>
        <end position="496"/>
    </location>
</feature>
<dbReference type="PANTHER" id="PTHR43791">
    <property type="entry name" value="PERMEASE-RELATED"/>
    <property type="match status" value="1"/>
</dbReference>
<dbReference type="InterPro" id="IPR011701">
    <property type="entry name" value="MFS"/>
</dbReference>
<gene>
    <name evidence="10" type="ORF">ABOM_012212</name>
</gene>
<dbReference type="GeneID" id="34455602"/>
<feature type="transmembrane region" description="Helical" evidence="8">
    <location>
        <begin position="95"/>
        <end position="117"/>
    </location>
</feature>
<feature type="transmembrane region" description="Helical" evidence="8">
    <location>
        <begin position="124"/>
        <end position="144"/>
    </location>
</feature>
<evidence type="ECO:0000256" key="3">
    <source>
        <dbReference type="ARBA" id="ARBA00022448"/>
    </source>
</evidence>
<dbReference type="PROSITE" id="PS50850">
    <property type="entry name" value="MFS"/>
    <property type="match status" value="1"/>
</dbReference>